<dbReference type="Proteomes" id="UP001596266">
    <property type="component" value="Unassembled WGS sequence"/>
</dbReference>
<dbReference type="InterPro" id="IPR006311">
    <property type="entry name" value="TAT_signal"/>
</dbReference>
<dbReference type="PROSITE" id="PS51318">
    <property type="entry name" value="TAT"/>
    <property type="match status" value="1"/>
</dbReference>
<reference evidence="5" key="1">
    <citation type="journal article" date="2019" name="Int. J. Syst. Evol. Microbiol.">
        <title>The Global Catalogue of Microorganisms (GCM) 10K type strain sequencing project: providing services to taxonomists for standard genome sequencing and annotation.</title>
        <authorList>
            <consortium name="The Broad Institute Genomics Platform"/>
            <consortium name="The Broad Institute Genome Sequencing Center for Infectious Disease"/>
            <person name="Wu L."/>
            <person name="Ma J."/>
        </authorList>
    </citation>
    <scope>NUCLEOTIDE SEQUENCE [LARGE SCALE GENOMIC DNA]</scope>
    <source>
        <strain evidence="5">CGMCC 1.15277</strain>
    </source>
</reference>
<accession>A0ABW1X321</accession>
<keyword evidence="3" id="KW-0732">Signal</keyword>
<dbReference type="Gene3D" id="3.40.190.10">
    <property type="entry name" value="Periplasmic binding protein-like II"/>
    <property type="match status" value="1"/>
</dbReference>
<keyword evidence="5" id="KW-1185">Reference proteome</keyword>
<dbReference type="RefSeq" id="WP_343885918.1">
    <property type="nucleotide sequence ID" value="NZ_BAAAKI010000011.1"/>
</dbReference>
<dbReference type="EMBL" id="JBHSUA010000016">
    <property type="protein sequence ID" value="MFC6396910.1"/>
    <property type="molecule type" value="Genomic_DNA"/>
</dbReference>
<evidence type="ECO:0000313" key="4">
    <source>
        <dbReference type="EMBL" id="MFC6396910.1"/>
    </source>
</evidence>
<gene>
    <name evidence="4" type="ORF">ACFP57_07925</name>
</gene>
<evidence type="ECO:0000313" key="5">
    <source>
        <dbReference type="Proteomes" id="UP001596266"/>
    </source>
</evidence>
<dbReference type="Pfam" id="PF13416">
    <property type="entry name" value="SBP_bac_8"/>
    <property type="match status" value="1"/>
</dbReference>
<dbReference type="SUPFAM" id="SSF53850">
    <property type="entry name" value="Periplasmic binding protein-like II"/>
    <property type="match status" value="1"/>
</dbReference>
<dbReference type="InterPro" id="IPR006059">
    <property type="entry name" value="SBP"/>
</dbReference>
<dbReference type="CDD" id="cd14748">
    <property type="entry name" value="PBP2_UgpB"/>
    <property type="match status" value="1"/>
</dbReference>
<organism evidence="4 5">
    <name type="scientific">Luteococcus sanguinis</name>
    <dbReference type="NCBI Taxonomy" id="174038"/>
    <lineage>
        <taxon>Bacteria</taxon>
        <taxon>Bacillati</taxon>
        <taxon>Actinomycetota</taxon>
        <taxon>Actinomycetes</taxon>
        <taxon>Propionibacteriales</taxon>
        <taxon>Propionibacteriaceae</taxon>
        <taxon>Luteococcus</taxon>
    </lineage>
</organism>
<name>A0ABW1X321_9ACTN</name>
<proteinExistence type="inferred from homology"/>
<comment type="caution">
    <text evidence="4">The sequence shown here is derived from an EMBL/GenBank/DDBJ whole genome shotgun (WGS) entry which is preliminary data.</text>
</comment>
<protein>
    <submittedName>
        <fullName evidence="4">ABC transporter substrate-binding protein</fullName>
    </submittedName>
</protein>
<keyword evidence="2" id="KW-0813">Transport</keyword>
<evidence type="ECO:0000256" key="2">
    <source>
        <dbReference type="ARBA" id="ARBA00022448"/>
    </source>
</evidence>
<comment type="similarity">
    <text evidence="1">Belongs to the bacterial solute-binding protein 1 family.</text>
</comment>
<dbReference type="PANTHER" id="PTHR30061">
    <property type="entry name" value="MALTOSE-BINDING PERIPLASMIC PROTEIN"/>
    <property type="match status" value="1"/>
</dbReference>
<evidence type="ECO:0000256" key="1">
    <source>
        <dbReference type="ARBA" id="ARBA00008520"/>
    </source>
</evidence>
<sequence length="449" mass="47863">MNHPSTTSLTRRGIIGGGLGLSAAGLLSACGGGKSATGDSVATGAAASAAATAYDGPEVTLSFWNGFTGGDGAYMKKLVDKFTAEHPNVKITTQTMQWADYYAKLPTAVQAGKGPDVAIMHVDSVATNAARKIIQPLDDVAKALSLTESDFAPVPWQAGIYNDVRYSIPLDVHPMGFFYNKDVMDKAGLDADKPPTNNDEYMDALDKLKAKGIQGHWASPFQFTGGMSLYALVHQFGGSLFSDDAATATWDSEQAVKAFTWWTDLIKNGHSPAKVAQDADIIALQNGKTAFNWNGIWSINSLNEKTGLKWGVAALPTIGEKAADWAGSHQFVLPTQKTADQNKSTASRVFLNWISQQSLEWAKGGQVPARNSVRDSAEFKALTEQATIGAQINDLVFPPAVPGIADVIGEFYKSCNEVTLGSKDAATSLKESAARATKMLEANKKKYQG</sequence>
<evidence type="ECO:0000256" key="3">
    <source>
        <dbReference type="ARBA" id="ARBA00022729"/>
    </source>
</evidence>
<dbReference type="PANTHER" id="PTHR30061:SF50">
    <property type="entry name" value="MALTOSE_MALTODEXTRIN-BINDING PERIPLASMIC PROTEIN"/>
    <property type="match status" value="1"/>
</dbReference>